<dbReference type="EMBL" id="UINC01042877">
    <property type="protein sequence ID" value="SVB46099.1"/>
    <property type="molecule type" value="Genomic_DNA"/>
</dbReference>
<dbReference type="InterPro" id="IPR013783">
    <property type="entry name" value="Ig-like_fold"/>
</dbReference>
<reference evidence="2" key="1">
    <citation type="submission" date="2018-05" db="EMBL/GenBank/DDBJ databases">
        <authorList>
            <person name="Lanie J.A."/>
            <person name="Ng W.-L."/>
            <person name="Kazmierczak K.M."/>
            <person name="Andrzejewski T.M."/>
            <person name="Davidsen T.M."/>
            <person name="Wayne K.J."/>
            <person name="Tettelin H."/>
            <person name="Glass J.I."/>
            <person name="Rusch D."/>
            <person name="Podicherti R."/>
            <person name="Tsui H.-C.T."/>
            <person name="Winkler M.E."/>
        </authorList>
    </citation>
    <scope>NUCLEOTIDE SEQUENCE</scope>
</reference>
<name>A0A382E6R2_9ZZZZ</name>
<evidence type="ECO:0008006" key="3">
    <source>
        <dbReference type="Google" id="ProtNLM"/>
    </source>
</evidence>
<proteinExistence type="predicted"/>
<protein>
    <recommendedName>
        <fullName evidence="3">PKD domain-containing protein</fullName>
    </recommendedName>
</protein>
<sequence>MPCKNCAEGSLMEKPSYFRFLLFAMITVVIFFGCSSNEPPKMEEGYDSIISTIVPPLSVPTGQIIVLEAKAKDPDQDELSYVWTARDPESKDVTSVVFVAGVPSENAKKDENKEKEKSALNEGPRINFSATEGGTYLITVTIDDGNDGKITRSTFISVATTNRQPTLNSTDPITISPISPHYTNQEIFLVAQADDPDGDKLLYEWSARDQANADAGGLLESTEGTSVKL</sequence>
<dbReference type="Gene3D" id="2.60.40.10">
    <property type="entry name" value="Immunoglobulins"/>
    <property type="match status" value="1"/>
</dbReference>
<feature type="non-terminal residue" evidence="2">
    <location>
        <position position="229"/>
    </location>
</feature>
<dbReference type="AlphaFoldDB" id="A0A382E6R2"/>
<keyword evidence="1" id="KW-0472">Membrane</keyword>
<feature type="transmembrane region" description="Helical" evidence="1">
    <location>
        <begin position="17"/>
        <end position="34"/>
    </location>
</feature>
<accession>A0A382E6R2</accession>
<evidence type="ECO:0000313" key="2">
    <source>
        <dbReference type="EMBL" id="SVB46099.1"/>
    </source>
</evidence>
<keyword evidence="1" id="KW-1133">Transmembrane helix</keyword>
<organism evidence="2">
    <name type="scientific">marine metagenome</name>
    <dbReference type="NCBI Taxonomy" id="408172"/>
    <lineage>
        <taxon>unclassified sequences</taxon>
        <taxon>metagenomes</taxon>
        <taxon>ecological metagenomes</taxon>
    </lineage>
</organism>
<gene>
    <name evidence="2" type="ORF">METZ01_LOCUS198953</name>
</gene>
<keyword evidence="1" id="KW-0812">Transmembrane</keyword>
<evidence type="ECO:0000256" key="1">
    <source>
        <dbReference type="SAM" id="Phobius"/>
    </source>
</evidence>
<dbReference type="PROSITE" id="PS51257">
    <property type="entry name" value="PROKAR_LIPOPROTEIN"/>
    <property type="match status" value="1"/>
</dbReference>